<comment type="caution">
    <text evidence="1">The sequence shown here is derived from an EMBL/GenBank/DDBJ whole genome shotgun (WGS) entry which is preliminary data.</text>
</comment>
<proteinExistence type="predicted"/>
<dbReference type="PANTHER" id="PTHR24559:SF450">
    <property type="entry name" value="RNA-DIRECTED DNA POLYMERASE HOMOLOG"/>
    <property type="match status" value="1"/>
</dbReference>
<sequence length="73" mass="8764">LNDYRKLNKITENDPFPSLIMDEMLNNLEGSIIFSTIDFNKGHYKIEIDKKDIEKTGFTIVERPYEFLDYQWD</sequence>
<evidence type="ECO:0000313" key="1">
    <source>
        <dbReference type="EMBL" id="KRH94716.1"/>
    </source>
</evidence>
<organism evidence="1 2">
    <name type="scientific">Pseudoloma neurophilia</name>
    <dbReference type="NCBI Taxonomy" id="146866"/>
    <lineage>
        <taxon>Eukaryota</taxon>
        <taxon>Fungi</taxon>
        <taxon>Fungi incertae sedis</taxon>
        <taxon>Microsporidia</taxon>
        <taxon>Pseudoloma</taxon>
    </lineage>
</organism>
<keyword evidence="1" id="KW-0808">Transferase</keyword>
<dbReference type="EMBL" id="LGUB01000038">
    <property type="protein sequence ID" value="KRH94716.1"/>
    <property type="molecule type" value="Genomic_DNA"/>
</dbReference>
<dbReference type="SUPFAM" id="SSF56672">
    <property type="entry name" value="DNA/RNA polymerases"/>
    <property type="match status" value="1"/>
</dbReference>
<dbReference type="Gene3D" id="3.10.10.10">
    <property type="entry name" value="HIV Type 1 Reverse Transcriptase, subunit A, domain 1"/>
    <property type="match status" value="1"/>
</dbReference>
<dbReference type="VEuPathDB" id="MicrosporidiaDB:M153_1600009907"/>
<reference evidence="1 2" key="1">
    <citation type="submission" date="2015-07" db="EMBL/GenBank/DDBJ databases">
        <title>The genome of Pseudoloma neurophilia, a relevant intracellular parasite of the zebrafish.</title>
        <authorList>
            <person name="Ndikumana S."/>
            <person name="Pelin A."/>
            <person name="Sanders J."/>
            <person name="Corradi N."/>
        </authorList>
    </citation>
    <scope>NUCLEOTIDE SEQUENCE [LARGE SCALE GENOMIC DNA]</scope>
    <source>
        <strain evidence="1 2">MK1</strain>
    </source>
</reference>
<keyword evidence="1" id="KW-0695">RNA-directed DNA polymerase</keyword>
<dbReference type="PANTHER" id="PTHR24559">
    <property type="entry name" value="TRANSPOSON TY3-I GAG-POL POLYPROTEIN"/>
    <property type="match status" value="1"/>
</dbReference>
<accession>A0A0R0LZM6</accession>
<keyword evidence="2" id="KW-1185">Reference proteome</keyword>
<feature type="non-terminal residue" evidence="1">
    <location>
        <position position="1"/>
    </location>
</feature>
<dbReference type="GO" id="GO:0003964">
    <property type="term" value="F:RNA-directed DNA polymerase activity"/>
    <property type="evidence" value="ECO:0007669"/>
    <property type="project" value="UniProtKB-KW"/>
</dbReference>
<dbReference type="AlphaFoldDB" id="A0A0R0LZM6"/>
<dbReference type="OrthoDB" id="115435at2759"/>
<protein>
    <submittedName>
        <fullName evidence="1">Reverse transcriptase</fullName>
    </submittedName>
</protein>
<evidence type="ECO:0000313" key="2">
    <source>
        <dbReference type="Proteomes" id="UP000051530"/>
    </source>
</evidence>
<gene>
    <name evidence="1" type="ORF">M153_1600009907</name>
</gene>
<dbReference type="InterPro" id="IPR043502">
    <property type="entry name" value="DNA/RNA_pol_sf"/>
</dbReference>
<dbReference type="InterPro" id="IPR043128">
    <property type="entry name" value="Rev_trsase/Diguanyl_cyclase"/>
</dbReference>
<dbReference type="InterPro" id="IPR053134">
    <property type="entry name" value="RNA-dir_DNA_polymerase"/>
</dbReference>
<name>A0A0R0LZM6_9MICR</name>
<dbReference type="Gene3D" id="3.30.70.270">
    <property type="match status" value="1"/>
</dbReference>
<dbReference type="Proteomes" id="UP000051530">
    <property type="component" value="Unassembled WGS sequence"/>
</dbReference>
<keyword evidence="1" id="KW-0548">Nucleotidyltransferase</keyword>